<dbReference type="PANTHER" id="PTHR21666:SF270">
    <property type="entry name" value="MUREIN HYDROLASE ACTIVATOR ENVC"/>
    <property type="match status" value="1"/>
</dbReference>
<dbReference type="OrthoDB" id="9805799at2"/>
<dbReference type="Gene3D" id="3.10.350.10">
    <property type="entry name" value="LysM domain"/>
    <property type="match status" value="1"/>
</dbReference>
<dbReference type="Pfam" id="PF01551">
    <property type="entry name" value="Peptidase_M23"/>
    <property type="match status" value="1"/>
</dbReference>
<organism evidence="4 5">
    <name type="scientific">Brevibacillus invocatus</name>
    <dbReference type="NCBI Taxonomy" id="173959"/>
    <lineage>
        <taxon>Bacteria</taxon>
        <taxon>Bacillati</taxon>
        <taxon>Bacillota</taxon>
        <taxon>Bacilli</taxon>
        <taxon>Bacillales</taxon>
        <taxon>Paenibacillaceae</taxon>
        <taxon>Brevibacillus</taxon>
    </lineage>
</organism>
<evidence type="ECO:0000313" key="5">
    <source>
        <dbReference type="Proteomes" id="UP000282028"/>
    </source>
</evidence>
<gene>
    <name evidence="4" type="ORF">EDM52_13520</name>
</gene>
<comment type="caution">
    <text evidence="4">The sequence shown here is derived from an EMBL/GenBank/DDBJ whole genome shotgun (WGS) entry which is preliminary data.</text>
</comment>
<dbReference type="InterPro" id="IPR011098">
    <property type="entry name" value="G5_dom"/>
</dbReference>
<feature type="domain" description="LysM" evidence="3">
    <location>
        <begin position="249"/>
        <end position="294"/>
    </location>
</feature>
<evidence type="ECO:0000313" key="4">
    <source>
        <dbReference type="EMBL" id="RNB72767.1"/>
    </source>
</evidence>
<dbReference type="PANTHER" id="PTHR21666">
    <property type="entry name" value="PEPTIDASE-RELATED"/>
    <property type="match status" value="1"/>
</dbReference>
<dbReference type="Proteomes" id="UP000282028">
    <property type="component" value="Unassembled WGS sequence"/>
</dbReference>
<dbReference type="InterPro" id="IPR050570">
    <property type="entry name" value="Cell_wall_metabolism_enzyme"/>
</dbReference>
<dbReference type="SUPFAM" id="SSF54106">
    <property type="entry name" value="LysM domain"/>
    <property type="match status" value="1"/>
</dbReference>
<dbReference type="GO" id="GO:0004222">
    <property type="term" value="F:metalloendopeptidase activity"/>
    <property type="evidence" value="ECO:0007669"/>
    <property type="project" value="TreeGrafter"/>
</dbReference>
<accession>A0A3M8CBJ4</accession>
<feature type="domain" description="G5" evidence="2">
    <location>
        <begin position="301"/>
        <end position="381"/>
    </location>
</feature>
<dbReference type="AlphaFoldDB" id="A0A3M8CBJ4"/>
<dbReference type="Pfam" id="PF01476">
    <property type="entry name" value="LysM"/>
    <property type="match status" value="1"/>
</dbReference>
<dbReference type="Pfam" id="PF07501">
    <property type="entry name" value="G5"/>
    <property type="match status" value="1"/>
</dbReference>
<dbReference type="SMART" id="SM01208">
    <property type="entry name" value="G5"/>
    <property type="match status" value="1"/>
</dbReference>
<dbReference type="PROSITE" id="PS51782">
    <property type="entry name" value="LYSM"/>
    <property type="match status" value="1"/>
</dbReference>
<evidence type="ECO:0000259" key="2">
    <source>
        <dbReference type="PROSITE" id="PS51109"/>
    </source>
</evidence>
<dbReference type="InterPro" id="IPR016047">
    <property type="entry name" value="M23ase_b-sheet_dom"/>
</dbReference>
<protein>
    <submittedName>
        <fullName evidence="4">M23 family metallopeptidase</fullName>
    </submittedName>
</protein>
<dbReference type="CDD" id="cd12797">
    <property type="entry name" value="M23_peptidase"/>
    <property type="match status" value="1"/>
</dbReference>
<dbReference type="InterPro" id="IPR036779">
    <property type="entry name" value="LysM_dom_sf"/>
</dbReference>
<dbReference type="SUPFAM" id="SSF51261">
    <property type="entry name" value="Duplicated hybrid motif"/>
    <property type="match status" value="1"/>
</dbReference>
<dbReference type="Gene3D" id="2.20.230.10">
    <property type="entry name" value="Resuscitation-promoting factor rpfb"/>
    <property type="match status" value="1"/>
</dbReference>
<dbReference type="PROSITE" id="PS51109">
    <property type="entry name" value="G5"/>
    <property type="match status" value="1"/>
</dbReference>
<dbReference type="EMBL" id="RHHR01000022">
    <property type="protein sequence ID" value="RNB72767.1"/>
    <property type="molecule type" value="Genomic_DNA"/>
</dbReference>
<sequence length="506" mass="55289">MQWAKWKAELQERSKQVVRKCSDMAKRTMKHTSTYITTHKKQVITVTSVFLLTVTTGASAQYYYTSNINSIYHVIVNGKEIGVVDSPEVIQNWTAAKLDEEKSKSGYNFTLSDSISFQEERLYKGEYDNEAAVKALSAIADFKVDAVKLVIDGQPVGYVSDQAVADQVLAKVKEKYSGIPAEKLATMTANGEKKSAVAAASLSAPEASPVKEVAFKEKVDVQRETVPSAQILPADKLEELLIKGTFKDMVHTVVEGDCIGCIAKQYDITSKDIYANNPGITENTVLKLGQQINVTAIRPLVTVQVKENVTQKEEIPFNTQYNNNETLPKGETKVVQEGKNGSKLVEYEVVKENGQVVARNILKQEVVNEPVIKVVERGTKVIPSRGTGRLAWPAQGYISSGFGSRWGKLHKGIDIAGSGSVMAADNGRVKFAGWDGGYGKAIIIDHGNGMQTLYGHLSTIHVKVGDVVQQGKKIGVKGSTGNSTGVHLHFEVLQNGRAQNPMRFLK</sequence>
<keyword evidence="1" id="KW-0732">Signal</keyword>
<proteinExistence type="predicted"/>
<evidence type="ECO:0000256" key="1">
    <source>
        <dbReference type="ARBA" id="ARBA00022729"/>
    </source>
</evidence>
<dbReference type="InterPro" id="IPR018392">
    <property type="entry name" value="LysM"/>
</dbReference>
<evidence type="ECO:0000259" key="3">
    <source>
        <dbReference type="PROSITE" id="PS51782"/>
    </source>
</evidence>
<reference evidence="4 5" key="1">
    <citation type="submission" date="2018-10" db="EMBL/GenBank/DDBJ databases">
        <title>Phylogenomics of Brevibacillus.</title>
        <authorList>
            <person name="Dunlap C."/>
        </authorList>
    </citation>
    <scope>NUCLEOTIDE SEQUENCE [LARGE SCALE GENOMIC DNA]</scope>
    <source>
        <strain evidence="4 5">JCM 12215</strain>
    </source>
</reference>
<name>A0A3M8CBJ4_9BACL</name>
<dbReference type="RefSeq" id="WP_122909514.1">
    <property type="nucleotide sequence ID" value="NZ_CBCSBE010000028.1"/>
</dbReference>
<dbReference type="Gene3D" id="2.70.70.10">
    <property type="entry name" value="Glucose Permease (Domain IIA)"/>
    <property type="match status" value="1"/>
</dbReference>
<dbReference type="SMART" id="SM00257">
    <property type="entry name" value="LysM"/>
    <property type="match status" value="1"/>
</dbReference>
<dbReference type="CDD" id="cd00118">
    <property type="entry name" value="LysM"/>
    <property type="match status" value="1"/>
</dbReference>
<keyword evidence="5" id="KW-1185">Reference proteome</keyword>
<dbReference type="InterPro" id="IPR011055">
    <property type="entry name" value="Dup_hybrid_motif"/>
</dbReference>